<dbReference type="InterPro" id="IPR036388">
    <property type="entry name" value="WH-like_DNA-bd_sf"/>
</dbReference>
<name>A0ABS0A3U8_9FLAO</name>
<dbReference type="InterPro" id="IPR036390">
    <property type="entry name" value="WH_DNA-bd_sf"/>
</dbReference>
<accession>A0ABS0A3U8</accession>
<keyword evidence="2" id="KW-1185">Reference proteome</keyword>
<dbReference type="PANTHER" id="PTHR33202:SF7">
    <property type="entry name" value="FERRIC UPTAKE REGULATION PROTEIN"/>
    <property type="match status" value="1"/>
</dbReference>
<evidence type="ECO:0000313" key="1">
    <source>
        <dbReference type="EMBL" id="MBF4983574.1"/>
    </source>
</evidence>
<protein>
    <submittedName>
        <fullName evidence="1">Transcriptional repressor</fullName>
    </submittedName>
</protein>
<dbReference type="InterPro" id="IPR002481">
    <property type="entry name" value="FUR"/>
</dbReference>
<reference evidence="1 2" key="1">
    <citation type="submission" date="2020-11" db="EMBL/GenBank/DDBJ databases">
        <title>P. mediterranea TC4 genome.</title>
        <authorList>
            <person name="Molmeret M."/>
        </authorList>
    </citation>
    <scope>NUCLEOTIDE SEQUENCE [LARGE SCALE GENOMIC DNA]</scope>
    <source>
        <strain evidence="1 2">TC4</strain>
    </source>
</reference>
<evidence type="ECO:0000313" key="2">
    <source>
        <dbReference type="Proteomes" id="UP001194729"/>
    </source>
</evidence>
<dbReference type="Gene3D" id="1.10.10.10">
    <property type="entry name" value="Winged helix-like DNA-binding domain superfamily/Winged helix DNA-binding domain"/>
    <property type="match status" value="1"/>
</dbReference>
<dbReference type="Proteomes" id="UP001194729">
    <property type="component" value="Unassembled WGS sequence"/>
</dbReference>
<dbReference type="Pfam" id="PF01475">
    <property type="entry name" value="FUR"/>
    <property type="match status" value="1"/>
</dbReference>
<dbReference type="EMBL" id="JADKYU010000224">
    <property type="protein sequence ID" value="MBF4983574.1"/>
    <property type="molecule type" value="Genomic_DNA"/>
</dbReference>
<gene>
    <name evidence="1" type="ORF">FNJ87_04255</name>
</gene>
<comment type="caution">
    <text evidence="1">The sequence shown here is derived from an EMBL/GenBank/DDBJ whole genome shotgun (WGS) entry which is preliminary data.</text>
</comment>
<sequence length="126" mass="14554">MGITRKTKSVKSVISIFENNSDAQSVVHLVDLLKREMNKTTVYRILERLENEKLVHSFVGKDGLKWYAKCTDCCLDEHKDIHPHFQCKDCGKTQCVKQEITMPLLPNYQIDTVEVLFYGLCEQCSI</sequence>
<dbReference type="SUPFAM" id="SSF46785">
    <property type="entry name" value="Winged helix' DNA-binding domain"/>
    <property type="match status" value="1"/>
</dbReference>
<dbReference type="PANTHER" id="PTHR33202">
    <property type="entry name" value="ZINC UPTAKE REGULATION PROTEIN"/>
    <property type="match status" value="1"/>
</dbReference>
<proteinExistence type="predicted"/>
<organism evidence="1 2">
    <name type="scientific">Nonlabens mediterrranea</name>
    <dbReference type="NCBI Taxonomy" id="1419947"/>
    <lineage>
        <taxon>Bacteria</taxon>
        <taxon>Pseudomonadati</taxon>
        <taxon>Bacteroidota</taxon>
        <taxon>Flavobacteriia</taxon>
        <taxon>Flavobacteriales</taxon>
        <taxon>Flavobacteriaceae</taxon>
        <taxon>Nonlabens</taxon>
    </lineage>
</organism>